<dbReference type="InterPro" id="IPR012347">
    <property type="entry name" value="Ferritin-like"/>
</dbReference>
<dbReference type="InterPro" id="IPR025419">
    <property type="entry name" value="DUF4142"/>
</dbReference>
<dbReference type="Proteomes" id="UP000440224">
    <property type="component" value="Unassembled WGS sequence"/>
</dbReference>
<evidence type="ECO:0000259" key="2">
    <source>
        <dbReference type="Pfam" id="PF13628"/>
    </source>
</evidence>
<feature type="domain" description="DUF4142" evidence="2">
    <location>
        <begin position="85"/>
        <end position="223"/>
    </location>
</feature>
<comment type="caution">
    <text evidence="3">The sequence shown here is derived from an EMBL/GenBank/DDBJ whole genome shotgun (WGS) entry which is preliminary data.</text>
</comment>
<dbReference type="Pfam" id="PF13628">
    <property type="entry name" value="DUF4142"/>
    <property type="match status" value="1"/>
</dbReference>
<name>A0A6N7PUI6_9BACT</name>
<evidence type="ECO:0000256" key="1">
    <source>
        <dbReference type="SAM" id="Coils"/>
    </source>
</evidence>
<organism evidence="3 4">
    <name type="scientific">Polyangium spumosum</name>
    <dbReference type="NCBI Taxonomy" id="889282"/>
    <lineage>
        <taxon>Bacteria</taxon>
        <taxon>Pseudomonadati</taxon>
        <taxon>Myxococcota</taxon>
        <taxon>Polyangia</taxon>
        <taxon>Polyangiales</taxon>
        <taxon>Polyangiaceae</taxon>
        <taxon>Polyangium</taxon>
    </lineage>
</organism>
<accession>A0A6N7PUI6</accession>
<evidence type="ECO:0000313" key="3">
    <source>
        <dbReference type="EMBL" id="MRG95579.1"/>
    </source>
</evidence>
<dbReference type="OrthoDB" id="5517360at2"/>
<keyword evidence="1" id="KW-0175">Coiled coil</keyword>
<protein>
    <submittedName>
        <fullName evidence="3">DUF4142 domain-containing protein</fullName>
    </submittedName>
</protein>
<sequence>MPESRGAPRSRMGMGALARGSRLCPKRACGAVERRRRMPHGIHRSLGRAFALFVLAFAGAAGCGTDAGERPGQAAEEPSEPLTHGQILAVVSTLDQGEIAAADNARIRASDNAVRTYAQRILADHKEAETRIQVLQAMLRVQQEGSELQADVRRQSEQAAELLRQTPDAQFNATYLDTQIGMHQRTITLFDAQLIPQAESLELQTFLRDLREELTKHLALARYLRKRYPTPPGGGI</sequence>
<dbReference type="AlphaFoldDB" id="A0A6N7PUI6"/>
<evidence type="ECO:0000313" key="4">
    <source>
        <dbReference type="Proteomes" id="UP000440224"/>
    </source>
</evidence>
<proteinExistence type="predicted"/>
<dbReference type="Gene3D" id="1.20.1260.10">
    <property type="match status" value="1"/>
</dbReference>
<keyword evidence="4" id="KW-1185">Reference proteome</keyword>
<dbReference type="EMBL" id="WJIE01000008">
    <property type="protein sequence ID" value="MRG95579.1"/>
    <property type="molecule type" value="Genomic_DNA"/>
</dbReference>
<feature type="coiled-coil region" evidence="1">
    <location>
        <begin position="118"/>
        <end position="165"/>
    </location>
</feature>
<gene>
    <name evidence="3" type="ORF">GF068_27220</name>
</gene>
<reference evidence="3 4" key="1">
    <citation type="submission" date="2019-10" db="EMBL/GenBank/DDBJ databases">
        <title>A soil myxobacterium in the family Polyangiaceae.</title>
        <authorList>
            <person name="Li Y."/>
            <person name="Wang J."/>
        </authorList>
    </citation>
    <scope>NUCLEOTIDE SEQUENCE [LARGE SCALE GENOMIC DNA]</scope>
    <source>
        <strain evidence="3 4">DSM 14734</strain>
    </source>
</reference>
<dbReference type="PANTHER" id="PTHR38593:SF1">
    <property type="entry name" value="BLR2558 PROTEIN"/>
    <property type="match status" value="1"/>
</dbReference>
<dbReference type="PANTHER" id="PTHR38593">
    <property type="entry name" value="BLR2558 PROTEIN"/>
    <property type="match status" value="1"/>
</dbReference>